<sequence>MWTFHPTQVTNCVFKPRLRYWRYNQSINYSNNQKFNEYSYEIKQKELRVITMSGNAQLSIDPETITCHPLLVNTSASYKINFHNRSIISTHFCTIIKPLYHESNQNLKLDEFITVNTSDNLISGHSTKSITINICPKSKGSFFFHLFYRLYTTNEIISNKKNTNKMIDGINNKSGSEAYPLSNNNDDNANEIIMVTESTSPHCTFTWIT</sequence>
<evidence type="ECO:0000313" key="1">
    <source>
        <dbReference type="EMBL" id="VDP74561.1"/>
    </source>
</evidence>
<accession>A0A3P8FX38</accession>
<gene>
    <name evidence="1" type="ORF">SMTD_LOCUS17558</name>
</gene>
<dbReference type="Proteomes" id="UP000269396">
    <property type="component" value="Unassembled WGS sequence"/>
</dbReference>
<dbReference type="EMBL" id="UZAL01038926">
    <property type="protein sequence ID" value="VDP74561.1"/>
    <property type="molecule type" value="Genomic_DNA"/>
</dbReference>
<organism evidence="1 2">
    <name type="scientific">Schistosoma mattheei</name>
    <dbReference type="NCBI Taxonomy" id="31246"/>
    <lineage>
        <taxon>Eukaryota</taxon>
        <taxon>Metazoa</taxon>
        <taxon>Spiralia</taxon>
        <taxon>Lophotrochozoa</taxon>
        <taxon>Platyhelminthes</taxon>
        <taxon>Trematoda</taxon>
        <taxon>Digenea</taxon>
        <taxon>Strigeidida</taxon>
        <taxon>Schistosomatoidea</taxon>
        <taxon>Schistosomatidae</taxon>
        <taxon>Schistosoma</taxon>
    </lineage>
</organism>
<evidence type="ECO:0000313" key="2">
    <source>
        <dbReference type="Proteomes" id="UP000269396"/>
    </source>
</evidence>
<name>A0A3P8FX38_9TREM</name>
<dbReference type="AlphaFoldDB" id="A0A3P8FX38"/>
<dbReference type="Gene3D" id="2.60.40.10">
    <property type="entry name" value="Immunoglobulins"/>
    <property type="match status" value="1"/>
</dbReference>
<dbReference type="InterPro" id="IPR013783">
    <property type="entry name" value="Ig-like_fold"/>
</dbReference>
<reference evidence="1 2" key="1">
    <citation type="submission" date="2018-11" db="EMBL/GenBank/DDBJ databases">
        <authorList>
            <consortium name="Pathogen Informatics"/>
        </authorList>
    </citation>
    <scope>NUCLEOTIDE SEQUENCE [LARGE SCALE GENOMIC DNA]</scope>
    <source>
        <strain>Denwood</strain>
        <strain evidence="2">Zambia</strain>
    </source>
</reference>
<keyword evidence="2" id="KW-1185">Reference proteome</keyword>
<protein>
    <submittedName>
        <fullName evidence="1">Uncharacterized protein</fullName>
    </submittedName>
</protein>
<proteinExistence type="predicted"/>